<dbReference type="SUPFAM" id="SSF52467">
    <property type="entry name" value="DHS-like NAD/FAD-binding domain"/>
    <property type="match status" value="1"/>
</dbReference>
<dbReference type="Gene3D" id="3.40.50.970">
    <property type="match status" value="2"/>
</dbReference>
<keyword evidence="10" id="KW-0456">Lyase</keyword>
<evidence type="ECO:0000256" key="10">
    <source>
        <dbReference type="ARBA" id="ARBA00023239"/>
    </source>
</evidence>
<dbReference type="InterPro" id="IPR000399">
    <property type="entry name" value="TPP-bd_CS"/>
</dbReference>
<comment type="cofactor">
    <cofactor evidence="2">
        <name>thiamine diphosphate</name>
        <dbReference type="ChEBI" id="CHEBI:58937"/>
    </cofactor>
</comment>
<dbReference type="RefSeq" id="WP_345382348.1">
    <property type="nucleotide sequence ID" value="NZ_BAABIC010000014.1"/>
</dbReference>
<comment type="function">
    <text evidence="3">Decarboxylates branched-chain and aromatic alpha-keto acids to aldehydes.</text>
</comment>
<feature type="domain" description="Thiamine pyrophosphate enzyme N-terminal TPP-binding" evidence="14">
    <location>
        <begin position="3"/>
        <end position="109"/>
    </location>
</feature>
<dbReference type="InterPro" id="IPR029035">
    <property type="entry name" value="DHS-like_NAD/FAD-binding_dom"/>
</dbReference>
<evidence type="ECO:0000256" key="3">
    <source>
        <dbReference type="ARBA" id="ARBA00002938"/>
    </source>
</evidence>
<comment type="caution">
    <text evidence="15">The sequence shown here is derived from an EMBL/GenBank/DDBJ whole genome shotgun (WGS) entry which is preliminary data.</text>
</comment>
<evidence type="ECO:0000256" key="7">
    <source>
        <dbReference type="ARBA" id="ARBA00022793"/>
    </source>
</evidence>
<evidence type="ECO:0000256" key="8">
    <source>
        <dbReference type="ARBA" id="ARBA00022842"/>
    </source>
</evidence>
<dbReference type="InterPro" id="IPR047213">
    <property type="entry name" value="TPP_PYR_PDC_IPDC-like"/>
</dbReference>
<dbReference type="Pfam" id="PF02776">
    <property type="entry name" value="TPP_enzyme_N"/>
    <property type="match status" value="1"/>
</dbReference>
<dbReference type="InterPro" id="IPR029061">
    <property type="entry name" value="THDP-binding"/>
</dbReference>
<dbReference type="PANTHER" id="PTHR43452">
    <property type="entry name" value="PYRUVATE DECARBOXYLASE"/>
    <property type="match status" value="1"/>
</dbReference>
<dbReference type="Pfam" id="PF02775">
    <property type="entry name" value="TPP_enzyme_C"/>
    <property type="match status" value="1"/>
</dbReference>
<evidence type="ECO:0000256" key="6">
    <source>
        <dbReference type="ARBA" id="ARBA00022723"/>
    </source>
</evidence>
<dbReference type="InterPro" id="IPR012110">
    <property type="entry name" value="PDC/IPDC-like"/>
</dbReference>
<comment type="cofactor">
    <cofactor evidence="1">
        <name>a metal cation</name>
        <dbReference type="ChEBI" id="CHEBI:25213"/>
    </cofactor>
</comment>
<dbReference type="Pfam" id="PF00205">
    <property type="entry name" value="TPP_enzyme_M"/>
    <property type="match status" value="1"/>
</dbReference>
<evidence type="ECO:0000259" key="14">
    <source>
        <dbReference type="Pfam" id="PF02776"/>
    </source>
</evidence>
<evidence type="ECO:0000313" key="15">
    <source>
        <dbReference type="EMBL" id="GAA4699083.1"/>
    </source>
</evidence>
<dbReference type="Gene3D" id="3.40.50.1220">
    <property type="entry name" value="TPP-binding domain"/>
    <property type="match status" value="1"/>
</dbReference>
<feature type="domain" description="Thiamine pyrophosphate enzyme central" evidence="12">
    <location>
        <begin position="198"/>
        <end position="313"/>
    </location>
</feature>
<keyword evidence="8" id="KW-0460">Magnesium</keyword>
<dbReference type="Proteomes" id="UP001500325">
    <property type="component" value="Unassembled WGS sequence"/>
</dbReference>
<dbReference type="SUPFAM" id="SSF52518">
    <property type="entry name" value="Thiamin diphosphate-binding fold (THDP-binding)"/>
    <property type="match status" value="2"/>
</dbReference>
<dbReference type="PROSITE" id="PS00187">
    <property type="entry name" value="TPP_ENZYMES"/>
    <property type="match status" value="1"/>
</dbReference>
<dbReference type="InterPro" id="IPR012000">
    <property type="entry name" value="Thiamin_PyroP_enz_cen_dom"/>
</dbReference>
<keyword evidence="16" id="KW-1185">Reference proteome</keyword>
<accession>A0ABP8X3G0</accession>
<proteinExistence type="inferred from homology"/>
<evidence type="ECO:0000256" key="5">
    <source>
        <dbReference type="ARBA" id="ARBA00020054"/>
    </source>
</evidence>
<evidence type="ECO:0000259" key="12">
    <source>
        <dbReference type="Pfam" id="PF00205"/>
    </source>
</evidence>
<evidence type="ECO:0000256" key="4">
    <source>
        <dbReference type="ARBA" id="ARBA00007812"/>
    </source>
</evidence>
<comment type="similarity">
    <text evidence="4 11">Belongs to the TPP enzyme family.</text>
</comment>
<evidence type="ECO:0000313" key="16">
    <source>
        <dbReference type="Proteomes" id="UP001500325"/>
    </source>
</evidence>
<evidence type="ECO:0000256" key="2">
    <source>
        <dbReference type="ARBA" id="ARBA00001964"/>
    </source>
</evidence>
<dbReference type="InterPro" id="IPR011766">
    <property type="entry name" value="TPP_enzyme_TPP-bd"/>
</dbReference>
<sequence>MVTVAQYLANRLHALGARHLFGVPGDFSLSLLDSALETGLLEWIGSPNELNAGYAADAYARTRGIGALVTTFGVGELSAIDAVAGAYAENVPLVQITGAPPRAAAARGAVLHHTLGDGDFGRFARAYAEVTADGAVLTAEDAAERIDAVLATAVCELRPVYLAIPADVAVAPVDPARLGRPLPVATADPVAVEGFRRACAALLEDARSAAVIAGHLVERTRTQEAFRRLVHAAASPVVTLTSGRAAIPADDPYFAGVYVGEIGAKRAVLAVETADVLIEAGTLMADAVTGMFTHRDDPAHTIHLGVRGARVAGVEFPGVPFATGLDVLAELMDGSLRRELPDLPPAGPEAGGELDQATLWATLQHRLPRDARLVTDIGTSFWGAAGITLPAGVDVVAQPVWSSIGYALPATLGCALADPDHRPVLVIGDGAAQMTVQELGTLARWANPVVVLVDNSGYTIERALQSPQAVYNDVAAWDWCALARAFAPGADLRTASPATPAELDAALVEALADDRMSVLHVRLDALDVPTGLRGLADRHHGR</sequence>
<dbReference type="CDD" id="cd07038">
    <property type="entry name" value="TPP_PYR_PDC_IPDC_like"/>
    <property type="match status" value="1"/>
</dbReference>
<dbReference type="InterPro" id="IPR012001">
    <property type="entry name" value="Thiamin_PyroP_enz_TPP-bd_dom"/>
</dbReference>
<keyword evidence="7" id="KW-0210">Decarboxylase</keyword>
<reference evidence="16" key="1">
    <citation type="journal article" date="2019" name="Int. J. Syst. Evol. Microbiol.">
        <title>The Global Catalogue of Microorganisms (GCM) 10K type strain sequencing project: providing services to taxonomists for standard genome sequencing and annotation.</title>
        <authorList>
            <consortium name="The Broad Institute Genomics Platform"/>
            <consortium name="The Broad Institute Genome Sequencing Center for Infectious Disease"/>
            <person name="Wu L."/>
            <person name="Ma J."/>
        </authorList>
    </citation>
    <scope>NUCLEOTIDE SEQUENCE [LARGE SCALE GENOMIC DNA]</scope>
    <source>
        <strain evidence="16">JCM 18055</strain>
    </source>
</reference>
<evidence type="ECO:0000256" key="9">
    <source>
        <dbReference type="ARBA" id="ARBA00023052"/>
    </source>
</evidence>
<dbReference type="InterPro" id="IPR047214">
    <property type="entry name" value="TPP_PDC_IPDC"/>
</dbReference>
<evidence type="ECO:0000259" key="13">
    <source>
        <dbReference type="Pfam" id="PF02775"/>
    </source>
</evidence>
<dbReference type="PIRSF" id="PIRSF036565">
    <property type="entry name" value="Pyruvt_ip_decrb"/>
    <property type="match status" value="1"/>
</dbReference>
<keyword evidence="6" id="KW-0479">Metal-binding</keyword>
<evidence type="ECO:0000256" key="11">
    <source>
        <dbReference type="RuleBase" id="RU362132"/>
    </source>
</evidence>
<protein>
    <recommendedName>
        <fullName evidence="5">Alpha-keto-acid decarboxylase</fullName>
    </recommendedName>
</protein>
<gene>
    <name evidence="15" type="ORF">GCM10023215_41950</name>
</gene>
<dbReference type="CDD" id="cd02005">
    <property type="entry name" value="TPP_PDC_IPDC"/>
    <property type="match status" value="1"/>
</dbReference>
<dbReference type="PANTHER" id="PTHR43452:SF30">
    <property type="entry name" value="PYRUVATE DECARBOXYLASE ISOZYME 1-RELATED"/>
    <property type="match status" value="1"/>
</dbReference>
<name>A0ABP8X3G0_9PSEU</name>
<evidence type="ECO:0000256" key="1">
    <source>
        <dbReference type="ARBA" id="ARBA00001920"/>
    </source>
</evidence>
<keyword evidence="9 11" id="KW-0786">Thiamine pyrophosphate</keyword>
<feature type="domain" description="Thiamine pyrophosphate enzyme TPP-binding" evidence="13">
    <location>
        <begin position="382"/>
        <end position="521"/>
    </location>
</feature>
<dbReference type="EMBL" id="BAABIC010000014">
    <property type="protein sequence ID" value="GAA4699083.1"/>
    <property type="molecule type" value="Genomic_DNA"/>
</dbReference>
<organism evidence="15 16">
    <name type="scientific">Pseudonocardia yuanmonensis</name>
    <dbReference type="NCBI Taxonomy" id="1095914"/>
    <lineage>
        <taxon>Bacteria</taxon>
        <taxon>Bacillati</taxon>
        <taxon>Actinomycetota</taxon>
        <taxon>Actinomycetes</taxon>
        <taxon>Pseudonocardiales</taxon>
        <taxon>Pseudonocardiaceae</taxon>
        <taxon>Pseudonocardia</taxon>
    </lineage>
</organism>